<dbReference type="RefSeq" id="WP_120771230.1">
    <property type="nucleotide sequence ID" value="NZ_CP032627.1"/>
</dbReference>
<gene>
    <name evidence="2" type="ORF">D7I46_01330</name>
</gene>
<proteinExistence type="predicted"/>
<dbReference type="Proteomes" id="UP000269374">
    <property type="component" value="Chromosome"/>
</dbReference>
<keyword evidence="1" id="KW-1133">Transmembrane helix</keyword>
<feature type="transmembrane region" description="Helical" evidence="1">
    <location>
        <begin position="80"/>
        <end position="104"/>
    </location>
</feature>
<reference evidence="2 3" key="1">
    <citation type="submission" date="2018-09" db="EMBL/GenBank/DDBJ databases">
        <title>Genome sequencing of strain 1JSPR-7.</title>
        <authorList>
            <person name="Heo J."/>
            <person name="Kim S.-J."/>
            <person name="Kwon S.-W."/>
        </authorList>
    </citation>
    <scope>NUCLEOTIDE SEQUENCE [LARGE SCALE GENOMIC DNA]</scope>
    <source>
        <strain evidence="2 3">1JSPR-7</strain>
    </source>
</reference>
<protein>
    <submittedName>
        <fullName evidence="2">Uncharacterized protein</fullName>
    </submittedName>
</protein>
<evidence type="ECO:0000256" key="1">
    <source>
        <dbReference type="SAM" id="Phobius"/>
    </source>
</evidence>
<evidence type="ECO:0000313" key="2">
    <source>
        <dbReference type="EMBL" id="AYF99841.1"/>
    </source>
</evidence>
<name>A0A387BCU2_9LACT</name>
<sequence>MITLTIIVLYSILIIWAMVAVLLYQRQLTKEKGETLVAVKLNIVLPFLLLLALAYGTLFLQPLVYSNSHHLPTTFNVKAILRQLAMLIQLVAIVFYPMYAWGIFPLIS</sequence>
<feature type="transmembrane region" description="Helical" evidence="1">
    <location>
        <begin position="6"/>
        <end position="24"/>
    </location>
</feature>
<keyword evidence="1" id="KW-0472">Membrane</keyword>
<dbReference type="EMBL" id="CP032627">
    <property type="protein sequence ID" value="AYF99841.1"/>
    <property type="molecule type" value="Genomic_DNA"/>
</dbReference>
<keyword evidence="3" id="KW-1185">Reference proteome</keyword>
<organism evidence="2 3">
    <name type="scientific">Lactococcus allomyrinae</name>
    <dbReference type="NCBI Taxonomy" id="2419773"/>
    <lineage>
        <taxon>Bacteria</taxon>
        <taxon>Bacillati</taxon>
        <taxon>Bacillota</taxon>
        <taxon>Bacilli</taxon>
        <taxon>Lactobacillales</taxon>
        <taxon>Streptococcaceae</taxon>
        <taxon>Lactococcus</taxon>
    </lineage>
</organism>
<keyword evidence="1" id="KW-0812">Transmembrane</keyword>
<dbReference type="AlphaFoldDB" id="A0A387BCU2"/>
<accession>A0A387BCU2</accession>
<evidence type="ECO:0000313" key="3">
    <source>
        <dbReference type="Proteomes" id="UP000269374"/>
    </source>
</evidence>
<dbReference type="KEGG" id="lact:D7I46_01330"/>
<feature type="transmembrane region" description="Helical" evidence="1">
    <location>
        <begin position="36"/>
        <end position="60"/>
    </location>
</feature>